<dbReference type="InterPro" id="IPR002481">
    <property type="entry name" value="FUR"/>
</dbReference>
<feature type="binding site" evidence="8">
    <location>
        <position position="128"/>
    </location>
    <ligand>
        <name>Fe cation</name>
        <dbReference type="ChEBI" id="CHEBI:24875"/>
    </ligand>
</feature>
<dbReference type="OrthoDB" id="8659436at2"/>
<feature type="binding site" evidence="7">
    <location>
        <position position="139"/>
    </location>
    <ligand>
        <name>Zn(2+)</name>
        <dbReference type="ChEBI" id="CHEBI:29105"/>
    </ligand>
</feature>
<comment type="cofactor">
    <cofactor evidence="7">
        <name>Zn(2+)</name>
        <dbReference type="ChEBI" id="CHEBI:29105"/>
    </cofactor>
    <text evidence="7">Binds 1 zinc ion per subunit.</text>
</comment>
<dbReference type="GO" id="GO:0000976">
    <property type="term" value="F:transcription cis-regulatory region binding"/>
    <property type="evidence" value="ECO:0007669"/>
    <property type="project" value="TreeGrafter"/>
</dbReference>
<dbReference type="GO" id="GO:0008270">
    <property type="term" value="F:zinc ion binding"/>
    <property type="evidence" value="ECO:0007669"/>
    <property type="project" value="TreeGrafter"/>
</dbReference>
<dbReference type="InterPro" id="IPR036390">
    <property type="entry name" value="WH_DNA-bd_sf"/>
</dbReference>
<sequence>MTIQNQIEQKLKDHGYKLTLQRKTILEVLLKNKNHFLSAEEIYLQTKEKYAQTNFSTIYRNLEILENIEMIHKINIHGATSQYEFISHNSHHHHIICKGCGKTELIDFCPLEEILDKLNHPDFTFTDHKFELYGYCTSCKEKTCKK</sequence>
<dbReference type="EMBL" id="SLWV01000004">
    <property type="protein sequence ID" value="TCO78713.1"/>
    <property type="molecule type" value="Genomic_DNA"/>
</dbReference>
<keyword evidence="6" id="KW-0804">Transcription</keyword>
<dbReference type="PANTHER" id="PTHR33202">
    <property type="entry name" value="ZINC UPTAKE REGULATION PROTEIN"/>
    <property type="match status" value="1"/>
</dbReference>
<keyword evidence="8" id="KW-0408">Iron</keyword>
<proteinExistence type="inferred from homology"/>
<evidence type="ECO:0000256" key="5">
    <source>
        <dbReference type="ARBA" id="ARBA00023125"/>
    </source>
</evidence>
<feature type="binding site" evidence="7">
    <location>
        <position position="100"/>
    </location>
    <ligand>
        <name>Zn(2+)</name>
        <dbReference type="ChEBI" id="CHEBI:29105"/>
    </ligand>
</feature>
<dbReference type="Proteomes" id="UP000294919">
    <property type="component" value="Unassembled WGS sequence"/>
</dbReference>
<feature type="binding site" evidence="8">
    <location>
        <position position="112"/>
    </location>
    <ligand>
        <name>Fe cation</name>
        <dbReference type="ChEBI" id="CHEBI:24875"/>
    </ligand>
</feature>
<dbReference type="CDD" id="cd07153">
    <property type="entry name" value="Fur_like"/>
    <property type="match status" value="1"/>
</dbReference>
<dbReference type="SUPFAM" id="SSF46785">
    <property type="entry name" value="Winged helix' DNA-binding domain"/>
    <property type="match status" value="1"/>
</dbReference>
<dbReference type="Gene3D" id="1.10.10.10">
    <property type="entry name" value="Winged helix-like DNA-binding domain superfamily/Winged helix DNA-binding domain"/>
    <property type="match status" value="1"/>
</dbReference>
<dbReference type="InterPro" id="IPR036388">
    <property type="entry name" value="WH-like_DNA-bd_sf"/>
</dbReference>
<keyword evidence="3 7" id="KW-0862">Zinc</keyword>
<evidence type="ECO:0000256" key="3">
    <source>
        <dbReference type="ARBA" id="ARBA00022833"/>
    </source>
</evidence>
<keyword evidence="4" id="KW-0805">Transcription regulation</keyword>
<feature type="binding site" evidence="8">
    <location>
        <position position="91"/>
    </location>
    <ligand>
        <name>Fe cation</name>
        <dbReference type="ChEBI" id="CHEBI:24875"/>
    </ligand>
</feature>
<protein>
    <submittedName>
        <fullName evidence="9">Fur family zinc uptake transcriptional regulator/Fur family ferric uptake transcriptional regulator</fullName>
    </submittedName>
</protein>
<name>A0A4R2KXQ0_9FIRM</name>
<evidence type="ECO:0000256" key="8">
    <source>
        <dbReference type="PIRSR" id="PIRSR602481-2"/>
    </source>
</evidence>
<comment type="caution">
    <text evidence="9">The sequence shown here is derived from an EMBL/GenBank/DDBJ whole genome shotgun (WGS) entry which is preliminary data.</text>
</comment>
<feature type="binding site" evidence="7">
    <location>
        <position position="136"/>
    </location>
    <ligand>
        <name>Zn(2+)</name>
        <dbReference type="ChEBI" id="CHEBI:29105"/>
    </ligand>
</feature>
<comment type="cofactor">
    <cofactor evidence="8">
        <name>Mn(2+)</name>
        <dbReference type="ChEBI" id="CHEBI:29035"/>
    </cofactor>
    <cofactor evidence="8">
        <name>Fe(2+)</name>
        <dbReference type="ChEBI" id="CHEBI:29033"/>
    </cofactor>
    <text evidence="8">Binds 1 Mn(2+) or Fe(2+) ion per subunit.</text>
</comment>
<evidence type="ECO:0000256" key="6">
    <source>
        <dbReference type="ARBA" id="ARBA00023163"/>
    </source>
</evidence>
<dbReference type="GO" id="GO:0045892">
    <property type="term" value="P:negative regulation of DNA-templated transcription"/>
    <property type="evidence" value="ECO:0007669"/>
    <property type="project" value="TreeGrafter"/>
</dbReference>
<evidence type="ECO:0000256" key="4">
    <source>
        <dbReference type="ARBA" id="ARBA00023015"/>
    </source>
</evidence>
<reference evidence="9 10" key="1">
    <citation type="submission" date="2019-03" db="EMBL/GenBank/DDBJ databases">
        <title>Genomic Encyclopedia of Type Strains, Phase IV (KMG-IV): sequencing the most valuable type-strain genomes for metagenomic binning, comparative biology and taxonomic classification.</title>
        <authorList>
            <person name="Goeker M."/>
        </authorList>
    </citation>
    <scope>NUCLEOTIDE SEQUENCE [LARGE SCALE GENOMIC DNA]</scope>
    <source>
        <strain evidence="9 10">DSM 102940</strain>
    </source>
</reference>
<dbReference type="GO" id="GO:1900376">
    <property type="term" value="P:regulation of secondary metabolite biosynthetic process"/>
    <property type="evidence" value="ECO:0007669"/>
    <property type="project" value="TreeGrafter"/>
</dbReference>
<comment type="similarity">
    <text evidence="1">Belongs to the Fur family.</text>
</comment>
<dbReference type="GO" id="GO:0003700">
    <property type="term" value="F:DNA-binding transcription factor activity"/>
    <property type="evidence" value="ECO:0007669"/>
    <property type="project" value="InterPro"/>
</dbReference>
<evidence type="ECO:0000256" key="2">
    <source>
        <dbReference type="ARBA" id="ARBA00022491"/>
    </source>
</evidence>
<dbReference type="InterPro" id="IPR043135">
    <property type="entry name" value="Fur_C"/>
</dbReference>
<accession>A0A4R2KXQ0</accession>
<gene>
    <name evidence="9" type="ORF">EV214_104100</name>
</gene>
<keyword evidence="7" id="KW-0479">Metal-binding</keyword>
<keyword evidence="2" id="KW-0678">Repressor</keyword>
<dbReference type="PANTHER" id="PTHR33202:SF7">
    <property type="entry name" value="FERRIC UPTAKE REGULATION PROTEIN"/>
    <property type="match status" value="1"/>
</dbReference>
<evidence type="ECO:0000313" key="10">
    <source>
        <dbReference type="Proteomes" id="UP000294919"/>
    </source>
</evidence>
<evidence type="ECO:0000256" key="1">
    <source>
        <dbReference type="ARBA" id="ARBA00007957"/>
    </source>
</evidence>
<dbReference type="Pfam" id="PF01475">
    <property type="entry name" value="FUR"/>
    <property type="match status" value="1"/>
</dbReference>
<evidence type="ECO:0000313" key="9">
    <source>
        <dbReference type="EMBL" id="TCO78713.1"/>
    </source>
</evidence>
<dbReference type="Gene3D" id="3.30.1490.190">
    <property type="match status" value="1"/>
</dbReference>
<feature type="binding site" evidence="7">
    <location>
        <position position="97"/>
    </location>
    <ligand>
        <name>Zn(2+)</name>
        <dbReference type="ChEBI" id="CHEBI:29105"/>
    </ligand>
</feature>
<organism evidence="9 10">
    <name type="scientific">Marinisporobacter balticus</name>
    <dbReference type="NCBI Taxonomy" id="2018667"/>
    <lineage>
        <taxon>Bacteria</taxon>
        <taxon>Bacillati</taxon>
        <taxon>Bacillota</taxon>
        <taxon>Clostridia</taxon>
        <taxon>Peptostreptococcales</taxon>
        <taxon>Thermotaleaceae</taxon>
        <taxon>Marinisporobacter</taxon>
    </lineage>
</organism>
<dbReference type="AlphaFoldDB" id="A0A4R2KXQ0"/>
<dbReference type="RefSeq" id="WP_132243230.1">
    <property type="nucleotide sequence ID" value="NZ_SLWV01000004.1"/>
</dbReference>
<keyword evidence="10" id="KW-1185">Reference proteome</keyword>
<keyword evidence="5" id="KW-0238">DNA-binding</keyword>
<evidence type="ECO:0000256" key="7">
    <source>
        <dbReference type="PIRSR" id="PIRSR602481-1"/>
    </source>
</evidence>